<feature type="region of interest" description="Disordered" evidence="11">
    <location>
        <begin position="1002"/>
        <end position="1033"/>
    </location>
</feature>
<dbReference type="InterPro" id="IPR037765">
    <property type="entry name" value="C2B_Tricalbin"/>
</dbReference>
<keyword evidence="10 12" id="KW-0472">Membrane</keyword>
<keyword evidence="8" id="KW-0445">Lipid transport</keyword>
<dbReference type="InterPro" id="IPR037767">
    <property type="entry name" value="C2A_Mug190-like"/>
</dbReference>
<feature type="compositionally biased region" description="Polar residues" evidence="11">
    <location>
        <begin position="1284"/>
        <end position="1294"/>
    </location>
</feature>
<feature type="region of interest" description="Disordered" evidence="11">
    <location>
        <begin position="1"/>
        <end position="239"/>
    </location>
</feature>
<feature type="transmembrane region" description="Helical" evidence="12">
    <location>
        <begin position="254"/>
        <end position="275"/>
    </location>
</feature>
<protein>
    <recommendedName>
        <fullName evidence="17">Meiotically up-regulated protein</fullName>
    </recommendedName>
</protein>
<keyword evidence="6" id="KW-0256">Endoplasmic reticulum</keyword>
<reference evidence="15 16" key="1">
    <citation type="submission" date="2024-04" db="EMBL/GenBank/DDBJ databases">
        <title>Phyllosticta paracitricarpa is synonymous to the EU quarantine fungus P. citricarpa based on phylogenomic analyses.</title>
        <authorList>
            <consortium name="Lawrence Berkeley National Laboratory"/>
            <person name="Van Ingen-Buijs V.A."/>
            <person name="Van Westerhoven A.C."/>
            <person name="Haridas S."/>
            <person name="Skiadas P."/>
            <person name="Martin F."/>
            <person name="Groenewald J.Z."/>
            <person name="Crous P.W."/>
            <person name="Seidl M.F."/>
        </authorList>
    </citation>
    <scope>NUCLEOTIDE SEQUENCE [LARGE SCALE GENOMIC DNA]</scope>
    <source>
        <strain evidence="15 16">CBS 123374</strain>
    </source>
</reference>
<dbReference type="EMBL" id="JBBWRZ010000002">
    <property type="protein sequence ID" value="KAK8244281.1"/>
    <property type="molecule type" value="Genomic_DNA"/>
</dbReference>
<keyword evidence="9" id="KW-0446">Lipid-binding</keyword>
<dbReference type="CDD" id="cd21676">
    <property type="entry name" value="SMP_Mug190"/>
    <property type="match status" value="1"/>
</dbReference>
<comment type="caution">
    <text evidence="15">The sequence shown here is derived from an EMBL/GenBank/DDBJ whole genome shotgun (WGS) entry which is preliminary data.</text>
</comment>
<dbReference type="CDD" id="cd04041">
    <property type="entry name" value="C2A_fungal"/>
    <property type="match status" value="1"/>
</dbReference>
<dbReference type="PROSITE" id="PS51847">
    <property type="entry name" value="SMP"/>
    <property type="match status" value="1"/>
</dbReference>
<evidence type="ECO:0000259" key="13">
    <source>
        <dbReference type="PROSITE" id="PS50004"/>
    </source>
</evidence>
<organism evidence="15 16">
    <name type="scientific">Phyllosticta capitalensis</name>
    <dbReference type="NCBI Taxonomy" id="121624"/>
    <lineage>
        <taxon>Eukaryota</taxon>
        <taxon>Fungi</taxon>
        <taxon>Dikarya</taxon>
        <taxon>Ascomycota</taxon>
        <taxon>Pezizomycotina</taxon>
        <taxon>Dothideomycetes</taxon>
        <taxon>Dothideomycetes incertae sedis</taxon>
        <taxon>Botryosphaeriales</taxon>
        <taxon>Phyllostictaceae</taxon>
        <taxon>Phyllosticta</taxon>
    </lineage>
</organism>
<evidence type="ECO:0000256" key="5">
    <source>
        <dbReference type="ARBA" id="ARBA00022737"/>
    </source>
</evidence>
<feature type="compositionally biased region" description="Basic and acidic residues" evidence="11">
    <location>
        <begin position="158"/>
        <end position="168"/>
    </location>
</feature>
<feature type="region of interest" description="Disordered" evidence="11">
    <location>
        <begin position="1135"/>
        <end position="1163"/>
    </location>
</feature>
<feature type="compositionally biased region" description="Basic residues" evidence="11">
    <location>
        <begin position="1337"/>
        <end position="1349"/>
    </location>
</feature>
<keyword evidence="4 12" id="KW-0812">Transmembrane</keyword>
<dbReference type="SUPFAM" id="SSF49562">
    <property type="entry name" value="C2 domain (Calcium/lipid-binding domain, CaLB)"/>
    <property type="match status" value="2"/>
</dbReference>
<keyword evidence="2" id="KW-0813">Transport</keyword>
<feature type="transmembrane region" description="Helical" evidence="12">
    <location>
        <begin position="282"/>
        <end position="306"/>
    </location>
</feature>
<name>A0ABR1YZY5_9PEZI</name>
<feature type="domain" description="C2" evidence="13">
    <location>
        <begin position="805"/>
        <end position="939"/>
    </location>
</feature>
<evidence type="ECO:0000256" key="12">
    <source>
        <dbReference type="SAM" id="Phobius"/>
    </source>
</evidence>
<evidence type="ECO:0000259" key="14">
    <source>
        <dbReference type="PROSITE" id="PS51847"/>
    </source>
</evidence>
<evidence type="ECO:0008006" key="17">
    <source>
        <dbReference type="Google" id="ProtNLM"/>
    </source>
</evidence>
<gene>
    <name evidence="15" type="ORF">HDK90DRAFT_151208</name>
</gene>
<keyword evidence="3" id="KW-0597">Phosphoprotein</keyword>
<evidence type="ECO:0000256" key="1">
    <source>
        <dbReference type="ARBA" id="ARBA00004586"/>
    </source>
</evidence>
<accession>A0ABR1YZY5</accession>
<evidence type="ECO:0000256" key="6">
    <source>
        <dbReference type="ARBA" id="ARBA00022824"/>
    </source>
</evidence>
<feature type="domain" description="SMP-LTD" evidence="14">
    <location>
        <begin position="334"/>
        <end position="593"/>
    </location>
</feature>
<feature type="compositionally biased region" description="Basic and acidic residues" evidence="11">
    <location>
        <begin position="182"/>
        <end position="191"/>
    </location>
</feature>
<feature type="compositionally biased region" description="Polar residues" evidence="11">
    <location>
        <begin position="1220"/>
        <end position="1252"/>
    </location>
</feature>
<feature type="domain" description="C2" evidence="13">
    <location>
        <begin position="591"/>
        <end position="719"/>
    </location>
</feature>
<feature type="region of interest" description="Disordered" evidence="11">
    <location>
        <begin position="409"/>
        <end position="453"/>
    </location>
</feature>
<evidence type="ECO:0000256" key="10">
    <source>
        <dbReference type="ARBA" id="ARBA00023136"/>
    </source>
</evidence>
<keyword evidence="5" id="KW-0677">Repeat</keyword>
<dbReference type="SMART" id="SM00239">
    <property type="entry name" value="C2"/>
    <property type="match status" value="2"/>
</dbReference>
<feature type="compositionally biased region" description="Basic and acidic residues" evidence="11">
    <location>
        <begin position="29"/>
        <end position="40"/>
    </location>
</feature>
<evidence type="ECO:0000256" key="8">
    <source>
        <dbReference type="ARBA" id="ARBA00023055"/>
    </source>
</evidence>
<feature type="compositionally biased region" description="Acidic residues" evidence="11">
    <location>
        <begin position="1264"/>
        <end position="1274"/>
    </location>
</feature>
<dbReference type="InterPro" id="IPR057349">
    <property type="entry name" value="C2_Mug190_3rd"/>
</dbReference>
<proteinExistence type="predicted"/>
<dbReference type="InterPro" id="IPR035892">
    <property type="entry name" value="C2_domain_sf"/>
</dbReference>
<evidence type="ECO:0000256" key="4">
    <source>
        <dbReference type="ARBA" id="ARBA00022692"/>
    </source>
</evidence>
<evidence type="ECO:0000256" key="9">
    <source>
        <dbReference type="ARBA" id="ARBA00023121"/>
    </source>
</evidence>
<evidence type="ECO:0000313" key="15">
    <source>
        <dbReference type="EMBL" id="KAK8244281.1"/>
    </source>
</evidence>
<sequence>MTARDDTHTTRRDFVPRYSPHHPIPTISRYREEKAQRGEAHNASAVDAEEPSWTEKTVTAAKNYWTGESPQSAKEADDGNKQHYQSRNKNHPAHRDDQENYDDNENHEETAGPENNDDEIENGEEEETDDPGGELAEDTSESMVSGRNPKEKRKNMKRRSEDPTERTITDPVTHLPITIHDFTSKDLKNVPENEPPPGSSKRCSTGAGAKEKSREQIQSEADESERYHSGMKAMFPPPSFENTRNELTKIYQNATTIVMGLVIGLLLTALVAARVSSVNHPFAIPIALLSVFGVGLLVILGLRSWIENKVDAVWNTEVWEAERQNGKALAKSETPESTQWLNSLLAAIWPLVNPDLFTSLADTLEDVMQASLPKLVRMVSVEDLGQGSEAIRLLGVRWLPTGAAAMSVSRKGKLKKDADPQNSDRNVPGQGEVQSGTEGKDQAENHDNPADFQSDENIAEGMEAEEGDFVNLEVAFAYRSRTVKKGIRDRAKNAHLYLAFYLPGNIKFPVWVELEGFVGTVRARLQLTPDPPFFSLCTLTFLGQPKVDVSCIPLTRRGLDIMDIPLISNFVQSAVDAAMAEYVAPKSLTLDLKDMLMGDDFKKDTSARGVIVVHIKRAFGFKEGDFDFLWKKGSTDGYISVGWAKFNKPLWSTRIIVEDMEPRWDETCFVLVTPEELNVDERLRVQLWDSDRTTADDDLGRIEVDIKQLMRDPQSSGRMMDRLDGFRALEAGKRMPGKLEWSVGYFSKTRILDSQLVEQSADPNIRTLGDLRKQVDDESERKLREAKRDESRELQQQKAQTLKERQDQLIVASPPPTEYPSGILSITIHQITGLELERLNKPTDESSDIEEEEKGEDLPSSYCTIIMNHRKIYRTRTKPKNAQPFFNAGCERFIGDWREADIHISVRDARVHEDDPLLGVIYLPLSKVLAKRSQINAFFPLAGGIGYGRARISMVFRAVKLQAPRPMLGWEYGTLLVAPQTVSTHLPETYKHHRLKLRVPLGSSKMHPTSSPIEAPNSEFAASSSETPAPVDDSSDALIFRTHGSRALSLPVSRRHRTPLTITLRPRSTHLHSLSHALSSSSKAENFVFGVTYLKDVADNEDTDVPISVYGGRDAEKVYERVKKNVCDLDEMLRTGRVSSDGAESEDENDNSGSEDGGKPPRLNRIGEVVLKIRFLPGLSSAHRGLARRDIDVGHVMQVLEAVQDCDGATVEAVQSNVGAGIATPSSTGNSRSSLDTNESNRPGGENSSTVSQEERPDGALDAASDDDDDDLDLDGLTPTTPSVQHATSFNQPPGLSRSDTSYSTASTSSSSSSSSSSTNLSTDGHRGLGAAAKEYKRTRKSQHRRHRGLMQWKGPRTVKWLGHKVEHGGMKVKGAFGRREKGGGIESEA</sequence>
<dbReference type="Proteomes" id="UP001492380">
    <property type="component" value="Unassembled WGS sequence"/>
</dbReference>
<feature type="region of interest" description="Disordered" evidence="11">
    <location>
        <begin position="1220"/>
        <end position="1356"/>
    </location>
</feature>
<keyword evidence="16" id="KW-1185">Reference proteome</keyword>
<dbReference type="InterPro" id="IPR000008">
    <property type="entry name" value="C2_dom"/>
</dbReference>
<dbReference type="PROSITE" id="PS50004">
    <property type="entry name" value="C2"/>
    <property type="match status" value="2"/>
</dbReference>
<dbReference type="PANTHER" id="PTHR47348:SF2">
    <property type="entry name" value="MEIOTICALLY UP-REGULATED 190 PROTEIN"/>
    <property type="match status" value="1"/>
</dbReference>
<evidence type="ECO:0000313" key="16">
    <source>
        <dbReference type="Proteomes" id="UP001492380"/>
    </source>
</evidence>
<feature type="compositionally biased region" description="Basic and acidic residues" evidence="11">
    <location>
        <begin position="438"/>
        <end position="449"/>
    </location>
</feature>
<feature type="compositionally biased region" description="Acidic residues" evidence="11">
    <location>
        <begin position="115"/>
        <end position="140"/>
    </location>
</feature>
<dbReference type="CDD" id="cd04052">
    <property type="entry name" value="C2B_Tricalbin-like"/>
    <property type="match status" value="1"/>
</dbReference>
<keyword evidence="7 12" id="KW-1133">Transmembrane helix</keyword>
<evidence type="ECO:0000256" key="7">
    <source>
        <dbReference type="ARBA" id="ARBA00022989"/>
    </source>
</evidence>
<feature type="compositionally biased region" description="Basic and acidic residues" evidence="11">
    <location>
        <begin position="1"/>
        <end position="15"/>
    </location>
</feature>
<evidence type="ECO:0000256" key="11">
    <source>
        <dbReference type="SAM" id="MobiDB-lite"/>
    </source>
</evidence>
<dbReference type="Pfam" id="PF25331">
    <property type="entry name" value="C2_Mug190_3rd"/>
    <property type="match status" value="1"/>
</dbReference>
<feature type="compositionally biased region" description="Low complexity" evidence="11">
    <location>
        <begin position="1297"/>
        <end position="1323"/>
    </location>
</feature>
<dbReference type="Pfam" id="PF00168">
    <property type="entry name" value="C2"/>
    <property type="match status" value="2"/>
</dbReference>
<evidence type="ECO:0000256" key="3">
    <source>
        <dbReference type="ARBA" id="ARBA00022553"/>
    </source>
</evidence>
<evidence type="ECO:0000256" key="2">
    <source>
        <dbReference type="ARBA" id="ARBA00022448"/>
    </source>
</evidence>
<dbReference type="InterPro" id="IPR031468">
    <property type="entry name" value="SMP_LBD"/>
</dbReference>
<dbReference type="Gene3D" id="2.60.40.150">
    <property type="entry name" value="C2 domain"/>
    <property type="match status" value="2"/>
</dbReference>
<dbReference type="PANTHER" id="PTHR47348">
    <property type="entry name" value="MEIOTICALLY UP-REGULATED GENE 190 PROTEIN"/>
    <property type="match status" value="1"/>
</dbReference>
<dbReference type="Pfam" id="PF25669">
    <property type="entry name" value="SMP_MUG190-like"/>
    <property type="match status" value="1"/>
</dbReference>
<comment type="subcellular location">
    <subcellularLocation>
        <location evidence="1">Endoplasmic reticulum membrane</location>
    </subcellularLocation>
</comment>